<evidence type="ECO:0000313" key="1">
    <source>
        <dbReference type="EMBL" id="GMF08822.1"/>
    </source>
</evidence>
<reference evidence="1" key="1">
    <citation type="submission" date="2023-04" db="EMBL/GenBank/DDBJ databases">
        <title>Ambrosiozyma monospora NBRC 10751.</title>
        <authorList>
            <person name="Ichikawa N."/>
            <person name="Sato H."/>
            <person name="Tonouchi N."/>
        </authorList>
    </citation>
    <scope>NUCLEOTIDE SEQUENCE</scope>
    <source>
        <strain evidence="1">NBRC 10751</strain>
    </source>
</reference>
<name>A0ACB5UCS5_AMBMO</name>
<organism evidence="1 2">
    <name type="scientific">Ambrosiozyma monospora</name>
    <name type="common">Yeast</name>
    <name type="synonym">Endomycopsis monosporus</name>
    <dbReference type="NCBI Taxonomy" id="43982"/>
    <lineage>
        <taxon>Eukaryota</taxon>
        <taxon>Fungi</taxon>
        <taxon>Dikarya</taxon>
        <taxon>Ascomycota</taxon>
        <taxon>Saccharomycotina</taxon>
        <taxon>Pichiomycetes</taxon>
        <taxon>Pichiales</taxon>
        <taxon>Pichiaceae</taxon>
        <taxon>Ambrosiozyma</taxon>
    </lineage>
</organism>
<sequence>MCHSSQWRVEGRWVPNDESMRPWEIETETEEADGISHGKFGSSGPENTVGKPVRDSYSESVVHSQYQQAPVMKQHNFWSLGKWFNKQKFIKDEIAREWMKGNTNEQGQGQGQHSKH</sequence>
<keyword evidence="2" id="KW-1185">Reference proteome</keyword>
<dbReference type="EMBL" id="BSXS01017379">
    <property type="protein sequence ID" value="GMF08822.1"/>
    <property type="molecule type" value="Genomic_DNA"/>
</dbReference>
<comment type="caution">
    <text evidence="1">The sequence shown here is derived from an EMBL/GenBank/DDBJ whole genome shotgun (WGS) entry which is preliminary data.</text>
</comment>
<protein>
    <submittedName>
        <fullName evidence="1">Unnamed protein product</fullName>
    </submittedName>
</protein>
<gene>
    <name evidence="1" type="ORF">Amon02_001337500</name>
</gene>
<dbReference type="Proteomes" id="UP001165064">
    <property type="component" value="Unassembled WGS sequence"/>
</dbReference>
<proteinExistence type="predicted"/>
<accession>A0ACB5UCS5</accession>
<evidence type="ECO:0000313" key="2">
    <source>
        <dbReference type="Proteomes" id="UP001165064"/>
    </source>
</evidence>